<dbReference type="Pfam" id="PF08352">
    <property type="entry name" value="oligo_HPY"/>
    <property type="match status" value="1"/>
</dbReference>
<dbReference type="InterPro" id="IPR003439">
    <property type="entry name" value="ABC_transporter-like_ATP-bd"/>
</dbReference>
<dbReference type="CDD" id="cd03257">
    <property type="entry name" value="ABC_NikE_OppD_transporters"/>
    <property type="match status" value="1"/>
</dbReference>
<evidence type="ECO:0000313" key="8">
    <source>
        <dbReference type="Proteomes" id="UP000216215"/>
    </source>
</evidence>
<evidence type="ECO:0000256" key="3">
    <source>
        <dbReference type="ARBA" id="ARBA00022448"/>
    </source>
</evidence>
<sequence>MNVLRTNQLAASEATTPLPPLLEVANLQKSFPVRHGLLGRPTATLKAVAGVSLQVFPGEIVGLVGESGSGKTTTGRCLLRLVESSAGSIKFDGVDLMGLSARELRRFRRRMQIIFQDPYDSLNERMTIGDLVGEALTIHGLAVGAVRRDRIFELLQQVGLGSEFADRYPHTLSGGQRQRVGIARALAAGPQFLVADEPVSALDLSVQAQILNLLLDIRDRLNVGMLFISHDLSVVRFIADRVLVMYLGKIVESAPAAALYERAAHPYTQALLSAAPFVGEGQPRQRIRLLGDLPSPVDPPTGCVFRTRCPSATAECSANEPPMRPVGPNHFAACIHLTAS</sequence>
<dbReference type="AlphaFoldDB" id="A0AB36R1X2"/>
<name>A0AB36R1X2_9HYPH</name>
<dbReference type="InterPro" id="IPR013563">
    <property type="entry name" value="Oligopep_ABC_C"/>
</dbReference>
<dbReference type="NCBIfam" id="TIGR01727">
    <property type="entry name" value="oligo_HPY"/>
    <property type="match status" value="1"/>
</dbReference>
<dbReference type="Gene3D" id="3.40.50.300">
    <property type="entry name" value="P-loop containing nucleotide triphosphate hydrolases"/>
    <property type="match status" value="1"/>
</dbReference>
<dbReference type="GO" id="GO:0005886">
    <property type="term" value="C:plasma membrane"/>
    <property type="evidence" value="ECO:0007669"/>
    <property type="project" value="UniProtKB-SubCell"/>
</dbReference>
<proteinExistence type="inferred from homology"/>
<dbReference type="InterPro" id="IPR027417">
    <property type="entry name" value="P-loop_NTPase"/>
</dbReference>
<dbReference type="PROSITE" id="PS50893">
    <property type="entry name" value="ABC_TRANSPORTER_2"/>
    <property type="match status" value="1"/>
</dbReference>
<keyword evidence="5 7" id="KW-0067">ATP-binding</keyword>
<protein>
    <submittedName>
        <fullName evidence="7">Peptide ABC transporter ATP-binding protein</fullName>
    </submittedName>
</protein>
<comment type="caution">
    <text evidence="7">The sequence shown here is derived from an EMBL/GenBank/DDBJ whole genome shotgun (WGS) entry which is preliminary data.</text>
</comment>
<accession>A0AB36R1X2</accession>
<dbReference type="Pfam" id="PF00005">
    <property type="entry name" value="ABC_tran"/>
    <property type="match status" value="1"/>
</dbReference>
<dbReference type="PROSITE" id="PS00211">
    <property type="entry name" value="ABC_TRANSPORTER_1"/>
    <property type="match status" value="1"/>
</dbReference>
<keyword evidence="4" id="KW-0547">Nucleotide-binding</keyword>
<evidence type="ECO:0000256" key="5">
    <source>
        <dbReference type="ARBA" id="ARBA00022840"/>
    </source>
</evidence>
<dbReference type="EMBL" id="NPKI01000044">
    <property type="protein sequence ID" value="PAP98586.1"/>
    <property type="molecule type" value="Genomic_DNA"/>
</dbReference>
<evidence type="ECO:0000256" key="2">
    <source>
        <dbReference type="ARBA" id="ARBA00005417"/>
    </source>
</evidence>
<dbReference type="GO" id="GO:0055085">
    <property type="term" value="P:transmembrane transport"/>
    <property type="evidence" value="ECO:0007669"/>
    <property type="project" value="UniProtKB-ARBA"/>
</dbReference>
<dbReference type="SMART" id="SM00382">
    <property type="entry name" value="AAA"/>
    <property type="match status" value="1"/>
</dbReference>
<evidence type="ECO:0000256" key="4">
    <source>
        <dbReference type="ARBA" id="ARBA00022741"/>
    </source>
</evidence>
<gene>
    <name evidence="7" type="ORF">CIT25_30190</name>
</gene>
<dbReference type="PANTHER" id="PTHR43776">
    <property type="entry name" value="TRANSPORT ATP-BINDING PROTEIN"/>
    <property type="match status" value="1"/>
</dbReference>
<dbReference type="GO" id="GO:0005524">
    <property type="term" value="F:ATP binding"/>
    <property type="evidence" value="ECO:0007669"/>
    <property type="project" value="UniProtKB-KW"/>
</dbReference>
<dbReference type="InterPro" id="IPR017871">
    <property type="entry name" value="ABC_transporter-like_CS"/>
</dbReference>
<evidence type="ECO:0000256" key="1">
    <source>
        <dbReference type="ARBA" id="ARBA00004417"/>
    </source>
</evidence>
<dbReference type="InterPro" id="IPR050319">
    <property type="entry name" value="ABC_transp_ATP-bind"/>
</dbReference>
<evidence type="ECO:0000313" key="7">
    <source>
        <dbReference type="EMBL" id="PAP98586.1"/>
    </source>
</evidence>
<dbReference type="RefSeq" id="WP_095488807.1">
    <property type="nucleotide sequence ID" value="NZ_CP088153.1"/>
</dbReference>
<dbReference type="Proteomes" id="UP000216215">
    <property type="component" value="Unassembled WGS sequence"/>
</dbReference>
<keyword evidence="3" id="KW-0813">Transport</keyword>
<evidence type="ECO:0000259" key="6">
    <source>
        <dbReference type="PROSITE" id="PS50893"/>
    </source>
</evidence>
<comment type="similarity">
    <text evidence="2">Belongs to the ABC transporter superfamily.</text>
</comment>
<keyword evidence="8" id="KW-1185">Reference proteome</keyword>
<feature type="domain" description="ABC transporter" evidence="6">
    <location>
        <begin position="22"/>
        <end position="272"/>
    </location>
</feature>
<dbReference type="SUPFAM" id="SSF52540">
    <property type="entry name" value="P-loop containing nucleoside triphosphate hydrolases"/>
    <property type="match status" value="1"/>
</dbReference>
<dbReference type="FunFam" id="3.40.50.300:FF:000016">
    <property type="entry name" value="Oligopeptide ABC transporter ATP-binding component"/>
    <property type="match status" value="1"/>
</dbReference>
<reference evidence="8" key="1">
    <citation type="submission" date="2017-08" db="EMBL/GenBank/DDBJ databases">
        <title>Mesorhizobium wenxinae sp. nov., a novel rhizobial species isolated from root nodules of chickpea (Cicer arietinum L.).</title>
        <authorList>
            <person name="Zhang J."/>
        </authorList>
    </citation>
    <scope>NUCLEOTIDE SEQUENCE [LARGE SCALE GENOMIC DNA]</scope>
    <source>
        <strain evidence="8">USDA 3392</strain>
    </source>
</reference>
<dbReference type="GO" id="GO:0015833">
    <property type="term" value="P:peptide transport"/>
    <property type="evidence" value="ECO:0007669"/>
    <property type="project" value="InterPro"/>
</dbReference>
<organism evidence="7 8">
    <name type="scientific">Mesorhizobium mediterraneum</name>
    <dbReference type="NCBI Taxonomy" id="43617"/>
    <lineage>
        <taxon>Bacteria</taxon>
        <taxon>Pseudomonadati</taxon>
        <taxon>Pseudomonadota</taxon>
        <taxon>Alphaproteobacteria</taxon>
        <taxon>Hyphomicrobiales</taxon>
        <taxon>Phyllobacteriaceae</taxon>
        <taxon>Mesorhizobium</taxon>
    </lineage>
</organism>
<comment type="subcellular location">
    <subcellularLocation>
        <location evidence="1">Cell inner membrane</location>
        <topology evidence="1">Peripheral membrane protein</topology>
    </subcellularLocation>
</comment>
<dbReference type="InterPro" id="IPR003593">
    <property type="entry name" value="AAA+_ATPase"/>
</dbReference>
<dbReference type="GO" id="GO:0016887">
    <property type="term" value="F:ATP hydrolysis activity"/>
    <property type="evidence" value="ECO:0007669"/>
    <property type="project" value="InterPro"/>
</dbReference>
<dbReference type="PANTHER" id="PTHR43776:SF7">
    <property type="entry name" value="D,D-DIPEPTIDE TRANSPORT ATP-BINDING PROTEIN DDPF-RELATED"/>
    <property type="match status" value="1"/>
</dbReference>